<organism evidence="5">
    <name type="scientific">marine metagenome</name>
    <dbReference type="NCBI Taxonomy" id="408172"/>
    <lineage>
        <taxon>unclassified sequences</taxon>
        <taxon>metagenomes</taxon>
        <taxon>ecological metagenomes</taxon>
    </lineage>
</organism>
<protein>
    <recommendedName>
        <fullName evidence="4">Sulfatase N-terminal domain-containing protein</fullName>
    </recommendedName>
</protein>
<gene>
    <name evidence="5" type="ORF">METZ01_LOCUS219028</name>
</gene>
<evidence type="ECO:0000313" key="5">
    <source>
        <dbReference type="EMBL" id="SVB66174.1"/>
    </source>
</evidence>
<dbReference type="GO" id="GO:0008484">
    <property type="term" value="F:sulfuric ester hydrolase activity"/>
    <property type="evidence" value="ECO:0007669"/>
    <property type="project" value="TreeGrafter"/>
</dbReference>
<dbReference type="PANTHER" id="PTHR45953">
    <property type="entry name" value="IDURONATE 2-SULFATASE"/>
    <property type="match status" value="1"/>
</dbReference>
<feature type="non-terminal residue" evidence="5">
    <location>
        <position position="324"/>
    </location>
</feature>
<name>A0A382FUV6_9ZZZZ</name>
<feature type="domain" description="Sulfatase N-terminal" evidence="4">
    <location>
        <begin position="27"/>
        <end position="324"/>
    </location>
</feature>
<dbReference type="PROSITE" id="PS00149">
    <property type="entry name" value="SULFATASE_2"/>
    <property type="match status" value="1"/>
</dbReference>
<proteinExistence type="inferred from homology"/>
<comment type="similarity">
    <text evidence="1">Belongs to the sulfatase family.</text>
</comment>
<sequence length="324" mass="36248">MRNSTTVLSILLVTAPIFLVAQESVRPDILFISIDDLNDWVGPLGGHPQAHTPNMDRLAEQGMVFTNAQAPALLCNPSRTALFTGLRPSTTGVYLNQPDWRTVDRLEGIRTIPRYFREEGYSTSGAGKLFHSSTYNTRAYFGFNDTTAWDAYYPSLDRQLPDEIRPHDRPANNNPYSPNFDWSAVTADDRAMGDGQVIAWSEQQIAKPDGPPRFTGVGIYRPHLPWYLPQEYFDLFPLDTIQLPPVIDNDLEDIPDIAIQSATTGINMPAMGLHKWVLEAGVWKEGVRAYLASIAFADAMLGRLLDALEQSGRNEHTIIVLWSD</sequence>
<dbReference type="AlphaFoldDB" id="A0A382FUV6"/>
<dbReference type="EMBL" id="UINC01051705">
    <property type="protein sequence ID" value="SVB66174.1"/>
    <property type="molecule type" value="Genomic_DNA"/>
</dbReference>
<dbReference type="PANTHER" id="PTHR45953:SF1">
    <property type="entry name" value="IDURONATE 2-SULFATASE"/>
    <property type="match status" value="1"/>
</dbReference>
<evidence type="ECO:0000256" key="3">
    <source>
        <dbReference type="ARBA" id="ARBA00022801"/>
    </source>
</evidence>
<dbReference type="Gene3D" id="3.40.720.10">
    <property type="entry name" value="Alkaline Phosphatase, subunit A"/>
    <property type="match status" value="1"/>
</dbReference>
<keyword evidence="3" id="KW-0378">Hydrolase</keyword>
<dbReference type="InterPro" id="IPR017850">
    <property type="entry name" value="Alkaline_phosphatase_core_sf"/>
</dbReference>
<keyword evidence="2" id="KW-0479">Metal-binding</keyword>
<evidence type="ECO:0000256" key="1">
    <source>
        <dbReference type="ARBA" id="ARBA00008779"/>
    </source>
</evidence>
<reference evidence="5" key="1">
    <citation type="submission" date="2018-05" db="EMBL/GenBank/DDBJ databases">
        <authorList>
            <person name="Lanie J.A."/>
            <person name="Ng W.-L."/>
            <person name="Kazmierczak K.M."/>
            <person name="Andrzejewski T.M."/>
            <person name="Davidsen T.M."/>
            <person name="Wayne K.J."/>
            <person name="Tettelin H."/>
            <person name="Glass J.I."/>
            <person name="Rusch D."/>
            <person name="Podicherti R."/>
            <person name="Tsui H.-C.T."/>
            <person name="Winkler M.E."/>
        </authorList>
    </citation>
    <scope>NUCLEOTIDE SEQUENCE</scope>
</reference>
<dbReference type="InterPro" id="IPR024607">
    <property type="entry name" value="Sulfatase_CS"/>
</dbReference>
<dbReference type="Pfam" id="PF00884">
    <property type="entry name" value="Sulfatase"/>
    <property type="match status" value="1"/>
</dbReference>
<dbReference type="InterPro" id="IPR000917">
    <property type="entry name" value="Sulfatase_N"/>
</dbReference>
<dbReference type="GO" id="GO:0005737">
    <property type="term" value="C:cytoplasm"/>
    <property type="evidence" value="ECO:0007669"/>
    <property type="project" value="TreeGrafter"/>
</dbReference>
<dbReference type="GO" id="GO:0046872">
    <property type="term" value="F:metal ion binding"/>
    <property type="evidence" value="ECO:0007669"/>
    <property type="project" value="UniProtKB-KW"/>
</dbReference>
<evidence type="ECO:0000259" key="4">
    <source>
        <dbReference type="Pfam" id="PF00884"/>
    </source>
</evidence>
<dbReference type="SUPFAM" id="SSF53649">
    <property type="entry name" value="Alkaline phosphatase-like"/>
    <property type="match status" value="1"/>
</dbReference>
<evidence type="ECO:0000256" key="2">
    <source>
        <dbReference type="ARBA" id="ARBA00022723"/>
    </source>
</evidence>
<accession>A0A382FUV6</accession>